<dbReference type="EMBL" id="MFZF01000022">
    <property type="protein sequence ID" value="OGK15976.1"/>
    <property type="molecule type" value="Genomic_DNA"/>
</dbReference>
<feature type="transmembrane region" description="Helical" evidence="1">
    <location>
        <begin position="233"/>
        <end position="255"/>
    </location>
</feature>
<dbReference type="Proteomes" id="UP000178372">
    <property type="component" value="Unassembled WGS sequence"/>
</dbReference>
<evidence type="ECO:0000259" key="2">
    <source>
        <dbReference type="Pfam" id="PF00535"/>
    </source>
</evidence>
<keyword evidence="1" id="KW-1133">Transmembrane helix</keyword>
<protein>
    <recommendedName>
        <fullName evidence="2">Glycosyltransferase 2-like domain-containing protein</fullName>
    </recommendedName>
</protein>
<keyword evidence="1" id="KW-0812">Transmembrane</keyword>
<comment type="caution">
    <text evidence="3">The sequence shown here is derived from an EMBL/GenBank/DDBJ whole genome shotgun (WGS) entry which is preliminary data.</text>
</comment>
<dbReference type="InterPro" id="IPR001173">
    <property type="entry name" value="Glyco_trans_2-like"/>
</dbReference>
<dbReference type="Pfam" id="PF00535">
    <property type="entry name" value="Glycos_transf_2"/>
    <property type="match status" value="1"/>
</dbReference>
<dbReference type="Gene3D" id="3.90.550.10">
    <property type="entry name" value="Spore Coat Polysaccharide Biosynthesis Protein SpsA, Chain A"/>
    <property type="match status" value="1"/>
</dbReference>
<dbReference type="AlphaFoldDB" id="A0A1F7GAT3"/>
<sequence>MNISVAIATYSGDEVNVILECLKSVYDWVTDIVIVYGSPEDETTKKIKSFDREKKIKIIFTDNPPIFHINKQKAIDACTSDWILQLDTDEIVSHELKKEILETIESNPTENGFWIFRLNHFLGRPLTKGGQYPDPTIRLYRRGKGHLPCETVHEQAEIAGTVGQLKHNLLHYPWPTIEDYFNKALVRYALIEAESMKKQGVKPSLINGIKYFKLLPLWWFLKTYFRHRGYVDGYAGFLFSLFSSLRYWIAYATLIELHQKS</sequence>
<dbReference type="SUPFAM" id="SSF53448">
    <property type="entry name" value="Nucleotide-diphospho-sugar transferases"/>
    <property type="match status" value="1"/>
</dbReference>
<proteinExistence type="predicted"/>
<dbReference type="CDD" id="cd02511">
    <property type="entry name" value="Beta4Glucosyltransferase"/>
    <property type="match status" value="1"/>
</dbReference>
<name>A0A1F7GAT3_9BACT</name>
<evidence type="ECO:0000313" key="4">
    <source>
        <dbReference type="Proteomes" id="UP000178372"/>
    </source>
</evidence>
<evidence type="ECO:0000313" key="3">
    <source>
        <dbReference type="EMBL" id="OGK15976.1"/>
    </source>
</evidence>
<dbReference type="PANTHER" id="PTHR43630:SF2">
    <property type="entry name" value="GLYCOSYLTRANSFERASE"/>
    <property type="match status" value="1"/>
</dbReference>
<evidence type="ECO:0000256" key="1">
    <source>
        <dbReference type="SAM" id="Phobius"/>
    </source>
</evidence>
<accession>A0A1F7GAT3</accession>
<gene>
    <name evidence="3" type="ORF">A2690_00790</name>
</gene>
<reference evidence="3 4" key="1">
    <citation type="journal article" date="2016" name="Nat. Commun.">
        <title>Thousands of microbial genomes shed light on interconnected biogeochemical processes in an aquifer system.</title>
        <authorList>
            <person name="Anantharaman K."/>
            <person name="Brown C.T."/>
            <person name="Hug L.A."/>
            <person name="Sharon I."/>
            <person name="Castelle C.J."/>
            <person name="Probst A.J."/>
            <person name="Thomas B.C."/>
            <person name="Singh A."/>
            <person name="Wilkins M.J."/>
            <person name="Karaoz U."/>
            <person name="Brodie E.L."/>
            <person name="Williams K.H."/>
            <person name="Hubbard S.S."/>
            <person name="Banfield J.F."/>
        </authorList>
    </citation>
    <scope>NUCLEOTIDE SEQUENCE [LARGE SCALE GENOMIC DNA]</scope>
</reference>
<dbReference type="InterPro" id="IPR029044">
    <property type="entry name" value="Nucleotide-diphossugar_trans"/>
</dbReference>
<dbReference type="PANTHER" id="PTHR43630">
    <property type="entry name" value="POLY-BETA-1,6-N-ACETYL-D-GLUCOSAMINE SYNTHASE"/>
    <property type="match status" value="1"/>
</dbReference>
<keyword evidence="1" id="KW-0472">Membrane</keyword>
<feature type="domain" description="Glycosyltransferase 2-like" evidence="2">
    <location>
        <begin position="4"/>
        <end position="111"/>
    </location>
</feature>
<organism evidence="3 4">
    <name type="scientific">Candidatus Roizmanbacteria bacterium RIFCSPHIGHO2_01_FULL_39_12b</name>
    <dbReference type="NCBI Taxonomy" id="1802030"/>
    <lineage>
        <taxon>Bacteria</taxon>
        <taxon>Candidatus Roizmaniibacteriota</taxon>
    </lineage>
</organism>